<proteinExistence type="predicted"/>
<organism evidence="1 2">
    <name type="scientific">Panagrolaimus sp. ES5</name>
    <dbReference type="NCBI Taxonomy" id="591445"/>
    <lineage>
        <taxon>Eukaryota</taxon>
        <taxon>Metazoa</taxon>
        <taxon>Ecdysozoa</taxon>
        <taxon>Nematoda</taxon>
        <taxon>Chromadorea</taxon>
        <taxon>Rhabditida</taxon>
        <taxon>Tylenchina</taxon>
        <taxon>Panagrolaimomorpha</taxon>
        <taxon>Panagrolaimoidea</taxon>
        <taxon>Panagrolaimidae</taxon>
        <taxon>Panagrolaimus</taxon>
    </lineage>
</organism>
<sequence length="233" mass="25828">MADYGEPAAKRAKNGKNPSNLSQAAGFGKKVYFILENCSLEYAKIGRKDVLLTSEDSGFIKNNLKQDPMKYRPDILHQCLLMLLDSPLNRAGNMGIYFHTTSNVLVQVSPQCRIPRTFNRFCGLMIQLLAKRIIKSPDGVILMRVIKNPVTDHLPVGCEVKLTSFAAPQLSRPRELVPTGDLKQIAFVVGCIAKGQVKVDYPTTDVKISNFPLSAAITCTKIANDFEEAWDIL</sequence>
<dbReference type="Proteomes" id="UP000887579">
    <property type="component" value="Unplaced"/>
</dbReference>
<dbReference type="WBParaSite" id="ES5_v2.g11542.t1">
    <property type="protein sequence ID" value="ES5_v2.g11542.t1"/>
    <property type="gene ID" value="ES5_v2.g11542"/>
</dbReference>
<reference evidence="2" key="1">
    <citation type="submission" date="2022-11" db="UniProtKB">
        <authorList>
            <consortium name="WormBaseParasite"/>
        </authorList>
    </citation>
    <scope>IDENTIFICATION</scope>
</reference>
<accession>A0AC34F3U7</accession>
<name>A0AC34F3U7_9BILA</name>
<evidence type="ECO:0000313" key="2">
    <source>
        <dbReference type="WBParaSite" id="ES5_v2.g11542.t1"/>
    </source>
</evidence>
<evidence type="ECO:0000313" key="1">
    <source>
        <dbReference type="Proteomes" id="UP000887579"/>
    </source>
</evidence>
<protein>
    <submittedName>
        <fullName evidence="2">Ribosomal RNA small subunit methyltransferase NEP1</fullName>
    </submittedName>
</protein>